<keyword evidence="3" id="KW-1185">Reference proteome</keyword>
<feature type="region of interest" description="Disordered" evidence="1">
    <location>
        <begin position="153"/>
        <end position="174"/>
    </location>
</feature>
<dbReference type="AlphaFoldDB" id="A0A8T2T1T6"/>
<sequence length="214" mass="23968">MLFARWKLRLSPFPVRSLVVARNRKNLPIPSYCAFSRSRTQPEHLSADNMALLSSTRTFLECRSLVAGSRIRHEPSIVTQRPGSNHRLIFSASVQETEEKHYVERTSAPSPYSRVSYFLAGSSRKIPIKSLTQEITTVPAEAAPADGAVSEITGSDAHTGQARMVSKNGPRGVRRVSFTPQKARELRRKMRETESYHDTMYHSAIATRLASPDD</sequence>
<dbReference type="OrthoDB" id="1913905at2759"/>
<accession>A0A8T2T1T6</accession>
<dbReference type="Proteomes" id="UP000825935">
    <property type="component" value="Chromosome 16"/>
</dbReference>
<reference evidence="2" key="1">
    <citation type="submission" date="2021-08" db="EMBL/GenBank/DDBJ databases">
        <title>WGS assembly of Ceratopteris richardii.</title>
        <authorList>
            <person name="Marchant D.B."/>
            <person name="Chen G."/>
            <person name="Jenkins J."/>
            <person name="Shu S."/>
            <person name="Leebens-Mack J."/>
            <person name="Grimwood J."/>
            <person name="Schmutz J."/>
            <person name="Soltis P."/>
            <person name="Soltis D."/>
            <person name="Chen Z.-H."/>
        </authorList>
    </citation>
    <scope>NUCLEOTIDE SEQUENCE</scope>
    <source>
        <strain evidence="2">Whitten #5841</strain>
        <tissue evidence="2">Leaf</tissue>
    </source>
</reference>
<dbReference type="EMBL" id="CM035421">
    <property type="protein sequence ID" value="KAH7388378.1"/>
    <property type="molecule type" value="Genomic_DNA"/>
</dbReference>
<gene>
    <name evidence="2" type="ORF">KP509_16G072800</name>
</gene>
<dbReference type="PANTHER" id="PTHR34198:SF1">
    <property type="entry name" value="OS01G0104300 PROTEIN"/>
    <property type="match status" value="1"/>
</dbReference>
<organism evidence="2 3">
    <name type="scientific">Ceratopteris richardii</name>
    <name type="common">Triangle waterfern</name>
    <dbReference type="NCBI Taxonomy" id="49495"/>
    <lineage>
        <taxon>Eukaryota</taxon>
        <taxon>Viridiplantae</taxon>
        <taxon>Streptophyta</taxon>
        <taxon>Embryophyta</taxon>
        <taxon>Tracheophyta</taxon>
        <taxon>Polypodiopsida</taxon>
        <taxon>Polypodiidae</taxon>
        <taxon>Polypodiales</taxon>
        <taxon>Pteridineae</taxon>
        <taxon>Pteridaceae</taxon>
        <taxon>Parkerioideae</taxon>
        <taxon>Ceratopteris</taxon>
    </lineage>
</organism>
<evidence type="ECO:0000256" key="1">
    <source>
        <dbReference type="SAM" id="MobiDB-lite"/>
    </source>
</evidence>
<evidence type="ECO:0000313" key="3">
    <source>
        <dbReference type="Proteomes" id="UP000825935"/>
    </source>
</evidence>
<evidence type="ECO:0000313" key="2">
    <source>
        <dbReference type="EMBL" id="KAH7388378.1"/>
    </source>
</evidence>
<dbReference type="PANTHER" id="PTHR34198">
    <property type="entry name" value="OS01G0175100 PROTEIN"/>
    <property type="match status" value="1"/>
</dbReference>
<comment type="caution">
    <text evidence="2">The sequence shown here is derived from an EMBL/GenBank/DDBJ whole genome shotgun (WGS) entry which is preliminary data.</text>
</comment>
<name>A0A8T2T1T6_CERRI</name>
<protein>
    <submittedName>
        <fullName evidence="2">Uncharacterized protein</fullName>
    </submittedName>
</protein>
<proteinExistence type="predicted"/>